<protein>
    <recommendedName>
        <fullName evidence="2">DUF6924 domain-containing protein</fullName>
    </recommendedName>
</protein>
<dbReference type="GeneID" id="34464182"/>
<dbReference type="EMBL" id="KV878925">
    <property type="protein sequence ID" value="OJJ78874.1"/>
    <property type="molecule type" value="Genomic_DNA"/>
</dbReference>
<feature type="domain" description="DUF6924" evidence="2">
    <location>
        <begin position="70"/>
        <end position="167"/>
    </location>
</feature>
<gene>
    <name evidence="3" type="ORF">ASPGLDRAFT_53185</name>
</gene>
<dbReference type="Pfam" id="PF21962">
    <property type="entry name" value="DUF6924"/>
    <property type="match status" value="1"/>
</dbReference>
<dbReference type="AlphaFoldDB" id="A0A1L9V4L3"/>
<evidence type="ECO:0000256" key="1">
    <source>
        <dbReference type="SAM" id="MobiDB-lite"/>
    </source>
</evidence>
<feature type="compositionally biased region" description="Basic residues" evidence="1">
    <location>
        <begin position="175"/>
        <end position="188"/>
    </location>
</feature>
<accession>A0A1L9V4L3</accession>
<dbReference type="InterPro" id="IPR053832">
    <property type="entry name" value="DUF6924"/>
</dbReference>
<feature type="region of interest" description="Disordered" evidence="1">
    <location>
        <begin position="167"/>
        <end position="188"/>
    </location>
</feature>
<evidence type="ECO:0000259" key="2">
    <source>
        <dbReference type="Pfam" id="PF21962"/>
    </source>
</evidence>
<dbReference type="STRING" id="1160497.A0A1L9V4L3"/>
<reference evidence="4" key="1">
    <citation type="journal article" date="2017" name="Genome Biol.">
        <title>Comparative genomics reveals high biological diversity and specific adaptations in the industrially and medically important fungal genus Aspergillus.</title>
        <authorList>
            <person name="de Vries R.P."/>
            <person name="Riley R."/>
            <person name="Wiebenga A."/>
            <person name="Aguilar-Osorio G."/>
            <person name="Amillis S."/>
            <person name="Uchima C.A."/>
            <person name="Anderluh G."/>
            <person name="Asadollahi M."/>
            <person name="Askin M."/>
            <person name="Barry K."/>
            <person name="Battaglia E."/>
            <person name="Bayram O."/>
            <person name="Benocci T."/>
            <person name="Braus-Stromeyer S.A."/>
            <person name="Caldana C."/>
            <person name="Canovas D."/>
            <person name="Cerqueira G.C."/>
            <person name="Chen F."/>
            <person name="Chen W."/>
            <person name="Choi C."/>
            <person name="Clum A."/>
            <person name="Dos Santos R.A."/>
            <person name="Damasio A.R."/>
            <person name="Diallinas G."/>
            <person name="Emri T."/>
            <person name="Fekete E."/>
            <person name="Flipphi M."/>
            <person name="Freyberg S."/>
            <person name="Gallo A."/>
            <person name="Gournas C."/>
            <person name="Habgood R."/>
            <person name="Hainaut M."/>
            <person name="Harispe M.L."/>
            <person name="Henrissat B."/>
            <person name="Hilden K.S."/>
            <person name="Hope R."/>
            <person name="Hossain A."/>
            <person name="Karabika E."/>
            <person name="Karaffa L."/>
            <person name="Karanyi Z."/>
            <person name="Krasevec N."/>
            <person name="Kuo A."/>
            <person name="Kusch H."/>
            <person name="LaButti K."/>
            <person name="Lagendijk E.L."/>
            <person name="Lapidus A."/>
            <person name="Levasseur A."/>
            <person name="Lindquist E."/>
            <person name="Lipzen A."/>
            <person name="Logrieco A.F."/>
            <person name="MacCabe A."/>
            <person name="Maekelae M.R."/>
            <person name="Malavazi I."/>
            <person name="Melin P."/>
            <person name="Meyer V."/>
            <person name="Mielnichuk N."/>
            <person name="Miskei M."/>
            <person name="Molnar A.P."/>
            <person name="Mule G."/>
            <person name="Ngan C.Y."/>
            <person name="Orejas M."/>
            <person name="Orosz E."/>
            <person name="Ouedraogo J.P."/>
            <person name="Overkamp K.M."/>
            <person name="Park H.-S."/>
            <person name="Perrone G."/>
            <person name="Piumi F."/>
            <person name="Punt P.J."/>
            <person name="Ram A.F."/>
            <person name="Ramon A."/>
            <person name="Rauscher S."/>
            <person name="Record E."/>
            <person name="Riano-Pachon D.M."/>
            <person name="Robert V."/>
            <person name="Roehrig J."/>
            <person name="Ruller R."/>
            <person name="Salamov A."/>
            <person name="Salih N.S."/>
            <person name="Samson R.A."/>
            <person name="Sandor E."/>
            <person name="Sanguinetti M."/>
            <person name="Schuetze T."/>
            <person name="Sepcic K."/>
            <person name="Shelest E."/>
            <person name="Sherlock G."/>
            <person name="Sophianopoulou V."/>
            <person name="Squina F.M."/>
            <person name="Sun H."/>
            <person name="Susca A."/>
            <person name="Todd R.B."/>
            <person name="Tsang A."/>
            <person name="Unkles S.E."/>
            <person name="van de Wiele N."/>
            <person name="van Rossen-Uffink D."/>
            <person name="Oliveira J.V."/>
            <person name="Vesth T.C."/>
            <person name="Visser J."/>
            <person name="Yu J.-H."/>
            <person name="Zhou M."/>
            <person name="Andersen M.R."/>
            <person name="Archer D.B."/>
            <person name="Baker S.E."/>
            <person name="Benoit I."/>
            <person name="Brakhage A.A."/>
            <person name="Braus G.H."/>
            <person name="Fischer R."/>
            <person name="Frisvad J.C."/>
            <person name="Goldman G.H."/>
            <person name="Houbraken J."/>
            <person name="Oakley B."/>
            <person name="Pocsi I."/>
            <person name="Scazzocchio C."/>
            <person name="Seiboth B."/>
            <person name="vanKuyk P.A."/>
            <person name="Wortman J."/>
            <person name="Dyer P.S."/>
            <person name="Grigoriev I.V."/>
        </authorList>
    </citation>
    <scope>NUCLEOTIDE SEQUENCE [LARGE SCALE GENOMIC DNA]</scope>
    <source>
        <strain evidence="4">CBS 516.65</strain>
    </source>
</reference>
<proteinExistence type="predicted"/>
<organism evidence="3 4">
    <name type="scientific">Aspergillus glaucus CBS 516.65</name>
    <dbReference type="NCBI Taxonomy" id="1160497"/>
    <lineage>
        <taxon>Eukaryota</taxon>
        <taxon>Fungi</taxon>
        <taxon>Dikarya</taxon>
        <taxon>Ascomycota</taxon>
        <taxon>Pezizomycotina</taxon>
        <taxon>Eurotiomycetes</taxon>
        <taxon>Eurotiomycetidae</taxon>
        <taxon>Eurotiales</taxon>
        <taxon>Aspergillaceae</taxon>
        <taxon>Aspergillus</taxon>
        <taxon>Aspergillus subgen. Aspergillus</taxon>
    </lineage>
</organism>
<keyword evidence="4" id="KW-1185">Reference proteome</keyword>
<dbReference type="OrthoDB" id="4483229at2759"/>
<dbReference type="VEuPathDB" id="FungiDB:ASPGLDRAFT_53185"/>
<name>A0A1L9V4L3_ASPGL</name>
<evidence type="ECO:0000313" key="3">
    <source>
        <dbReference type="EMBL" id="OJJ78874.1"/>
    </source>
</evidence>
<dbReference type="Proteomes" id="UP000184300">
    <property type="component" value="Unassembled WGS sequence"/>
</dbReference>
<dbReference type="RefSeq" id="XP_022395572.1">
    <property type="nucleotide sequence ID" value="XM_022547921.1"/>
</dbReference>
<evidence type="ECO:0000313" key="4">
    <source>
        <dbReference type="Proteomes" id="UP000184300"/>
    </source>
</evidence>
<sequence>MGESLIAVICVCDISPPIISPILTKAYQCAIDLDSSPTLLFLPDNNRNTLHQYTRSSVTHPPIESPFRSPFLGWSIHDVAQFLNDNADGSIVDSRVFLIADEETTRDGDTLLLVQSSGQGEDEDRLALKCVRVAAEHVNTEAVAVSVATKDVEELLSSVDGDWIYRGRRGGRDGHKPKKGGKAPKKQL</sequence>